<evidence type="ECO:0000313" key="3">
    <source>
        <dbReference type="Proteomes" id="UP000016960"/>
    </source>
</evidence>
<dbReference type="Proteomes" id="UP000016960">
    <property type="component" value="Unassembled WGS sequence"/>
</dbReference>
<name>U5DQX4_9CHRO</name>
<keyword evidence="3" id="KW-1185">Reference proteome</keyword>
<reference evidence="2 3" key="1">
    <citation type="submission" date="2013-05" db="EMBL/GenBank/DDBJ databases">
        <title>Draft genome sequence of Rubidibacter lacunae KORDI 51-2.</title>
        <authorList>
            <person name="Choi D.H."/>
            <person name="Noh J.H."/>
            <person name="Kwon K.-K."/>
            <person name="Lee J.-H."/>
            <person name="Ryu J.-Y."/>
        </authorList>
    </citation>
    <scope>NUCLEOTIDE SEQUENCE [LARGE SCALE GENOMIC DNA]</scope>
    <source>
        <strain evidence="2 3">KORDI 51-2</strain>
    </source>
</reference>
<feature type="region of interest" description="Disordered" evidence="1">
    <location>
        <begin position="81"/>
        <end position="106"/>
    </location>
</feature>
<evidence type="ECO:0000256" key="1">
    <source>
        <dbReference type="SAM" id="MobiDB-lite"/>
    </source>
</evidence>
<organism evidence="2 3">
    <name type="scientific">Rubidibacter lacunae KORDI 51-2</name>
    <dbReference type="NCBI Taxonomy" id="582515"/>
    <lineage>
        <taxon>Bacteria</taxon>
        <taxon>Bacillati</taxon>
        <taxon>Cyanobacteriota</taxon>
        <taxon>Cyanophyceae</taxon>
        <taxon>Oscillatoriophycideae</taxon>
        <taxon>Chroococcales</taxon>
        <taxon>Aphanothecaceae</taxon>
        <taxon>Rubidibacter</taxon>
    </lineage>
</organism>
<proteinExistence type="predicted"/>
<sequence length="106" mass="11876">MRDKRILESCSDIHNKRGSIWVCCERKAEFWLSENLILSRSEISMFLPCKRVGVADTSTLILTDFATANCLYGFEDAAARAPTQQPNTTAKIERSHLGLADRSSPI</sequence>
<gene>
    <name evidence="2" type="ORF">KR51_00003340</name>
</gene>
<dbReference type="AlphaFoldDB" id="U5DQX4"/>
<comment type="caution">
    <text evidence="2">The sequence shown here is derived from an EMBL/GenBank/DDBJ whole genome shotgun (WGS) entry which is preliminary data.</text>
</comment>
<dbReference type="InParanoid" id="U5DQX4"/>
<accession>U5DQX4</accession>
<dbReference type="EMBL" id="ASSJ01000004">
    <property type="protein sequence ID" value="ERN43019.1"/>
    <property type="molecule type" value="Genomic_DNA"/>
</dbReference>
<evidence type="ECO:0000313" key="2">
    <source>
        <dbReference type="EMBL" id="ERN43019.1"/>
    </source>
</evidence>
<dbReference type="STRING" id="582515.KR51_00003340"/>
<protein>
    <submittedName>
        <fullName evidence="2">Uncharacterized protein</fullName>
    </submittedName>
</protein>